<proteinExistence type="predicted"/>
<protein>
    <submittedName>
        <fullName evidence="1">DCC family thiol-disulfide oxidoreductase YuxK</fullName>
    </submittedName>
</protein>
<sequence length="138" mass="16446">MKNMERSHEPVLLFDGVCNLCNSSVQFILKHEKEEKLKFAAIQSESGKELLSHHHIDPTRTDSVIFIENDKVYFMSDAVLTLTRYLNFPWSFSKHFLIVPRSFRDFIYKRIAKNRYRWFGKKDSCMIPTPALRKRFLE</sequence>
<dbReference type="Pfam" id="PF04134">
    <property type="entry name" value="DCC1-like"/>
    <property type="match status" value="1"/>
</dbReference>
<dbReference type="PANTHER" id="PTHR33639:SF2">
    <property type="entry name" value="DUF393 DOMAIN-CONTAINING PROTEIN"/>
    <property type="match status" value="1"/>
</dbReference>
<gene>
    <name evidence="1" type="ORF">J2X07_002430</name>
</gene>
<dbReference type="PANTHER" id="PTHR33639">
    <property type="entry name" value="THIOL-DISULFIDE OXIDOREDUCTASE DCC"/>
    <property type="match status" value="1"/>
</dbReference>
<dbReference type="InterPro" id="IPR007263">
    <property type="entry name" value="DCC1-like"/>
</dbReference>
<dbReference type="EMBL" id="JAVDWA010000003">
    <property type="protein sequence ID" value="MDR7073444.1"/>
    <property type="molecule type" value="Genomic_DNA"/>
</dbReference>
<evidence type="ECO:0000313" key="2">
    <source>
        <dbReference type="Proteomes" id="UP001258181"/>
    </source>
</evidence>
<reference evidence="1 2" key="1">
    <citation type="submission" date="2023-07" db="EMBL/GenBank/DDBJ databases">
        <title>Sorghum-associated microbial communities from plants grown in Nebraska, USA.</title>
        <authorList>
            <person name="Schachtman D."/>
        </authorList>
    </citation>
    <scope>NUCLEOTIDE SEQUENCE [LARGE SCALE GENOMIC DNA]</scope>
    <source>
        <strain evidence="1 2">BE211</strain>
    </source>
</reference>
<accession>A0ABU1U1U8</accession>
<evidence type="ECO:0000313" key="1">
    <source>
        <dbReference type="EMBL" id="MDR7073444.1"/>
    </source>
</evidence>
<name>A0ABU1U1U8_9BACL</name>
<organism evidence="1 2">
    <name type="scientific">Fictibacillus barbaricus</name>
    <dbReference type="NCBI Taxonomy" id="182136"/>
    <lineage>
        <taxon>Bacteria</taxon>
        <taxon>Bacillati</taxon>
        <taxon>Bacillota</taxon>
        <taxon>Bacilli</taxon>
        <taxon>Bacillales</taxon>
        <taxon>Fictibacillaceae</taxon>
        <taxon>Fictibacillus</taxon>
    </lineage>
</organism>
<keyword evidence="2" id="KW-1185">Reference proteome</keyword>
<dbReference type="InterPro" id="IPR052927">
    <property type="entry name" value="DCC_oxidoreductase"/>
</dbReference>
<dbReference type="Proteomes" id="UP001258181">
    <property type="component" value="Unassembled WGS sequence"/>
</dbReference>
<comment type="caution">
    <text evidence="1">The sequence shown here is derived from an EMBL/GenBank/DDBJ whole genome shotgun (WGS) entry which is preliminary data.</text>
</comment>